<keyword evidence="2" id="KW-1185">Reference proteome</keyword>
<sequence>MHLYSTPQSAEGSTIETIFLREFWKAELEEIEIHRLENWVPRRAP</sequence>
<dbReference type="AlphaFoldDB" id="A0A286RGG0"/>
<gene>
    <name evidence="1" type="ORF">THTE_2457</name>
</gene>
<organism evidence="1 2">
    <name type="scientific">Thermogutta terrifontis</name>
    <dbReference type="NCBI Taxonomy" id="1331910"/>
    <lineage>
        <taxon>Bacteria</taxon>
        <taxon>Pseudomonadati</taxon>
        <taxon>Planctomycetota</taxon>
        <taxon>Planctomycetia</taxon>
        <taxon>Pirellulales</taxon>
        <taxon>Thermoguttaceae</taxon>
        <taxon>Thermogutta</taxon>
    </lineage>
</organism>
<dbReference type="Proteomes" id="UP000215086">
    <property type="component" value="Chromosome"/>
</dbReference>
<dbReference type="KEGG" id="ttf:THTE_2457"/>
<protein>
    <submittedName>
        <fullName evidence="1">Uncharacterized protein</fullName>
    </submittedName>
</protein>
<proteinExistence type="predicted"/>
<accession>A0A286RGG0</accession>
<name>A0A286RGG0_9BACT</name>
<dbReference type="EMBL" id="CP018477">
    <property type="protein sequence ID" value="ASV75059.1"/>
    <property type="molecule type" value="Genomic_DNA"/>
</dbReference>
<evidence type="ECO:0000313" key="2">
    <source>
        <dbReference type="Proteomes" id="UP000215086"/>
    </source>
</evidence>
<reference evidence="1 2" key="1">
    <citation type="journal article" name="Front. Microbiol.">
        <title>Sugar Metabolism of the First Thermophilic Planctomycete Thermogutta terrifontis: Comparative Genomic and Transcriptomic Approaches.</title>
        <authorList>
            <person name="Elcheninov A.G."/>
            <person name="Menzel P."/>
            <person name="Gudbergsdottir S.R."/>
            <person name="Slesarev A.I."/>
            <person name="Kadnikov V.V."/>
            <person name="Krogh A."/>
            <person name="Bonch-Osmolovskaya E.A."/>
            <person name="Peng X."/>
            <person name="Kublanov I.V."/>
        </authorList>
    </citation>
    <scope>NUCLEOTIDE SEQUENCE [LARGE SCALE GENOMIC DNA]</scope>
    <source>
        <strain evidence="1 2">R1</strain>
    </source>
</reference>
<evidence type="ECO:0000313" key="1">
    <source>
        <dbReference type="EMBL" id="ASV75059.1"/>
    </source>
</evidence>